<keyword evidence="2" id="KW-1133">Transmembrane helix</keyword>
<protein>
    <submittedName>
        <fullName evidence="3">BdrC1</fullName>
    </submittedName>
</protein>
<evidence type="ECO:0000256" key="1">
    <source>
        <dbReference type="SAM" id="Coils"/>
    </source>
</evidence>
<reference evidence="3 4" key="1">
    <citation type="journal article" date="2015" name="Nature">
        <title>rRNA introns, odd ribosomes, and small enigmatic genomes across a large radiation of phyla.</title>
        <authorList>
            <person name="Brown C.T."/>
            <person name="Hug L.A."/>
            <person name="Thomas B.C."/>
            <person name="Sharon I."/>
            <person name="Castelle C.J."/>
            <person name="Singh A."/>
            <person name="Wilkins M.J."/>
            <person name="Williams K.H."/>
            <person name="Banfield J.F."/>
        </authorList>
    </citation>
    <scope>NUCLEOTIDE SEQUENCE [LARGE SCALE GENOMIC DNA]</scope>
</reference>
<keyword evidence="2" id="KW-0812">Transmembrane</keyword>
<sequence>MGLLDEVKSKINSVSEDINTLKNRVKSLQGEITSSVKKEIKSQVDSLKDDIYKLNAEAKKNQTDLIGKFGKFKENFDEISSPLLIELSEMTEKLDSLSEKIIEDVKKETITASEKIKSESLKAYFTMKEITENLIFELKNLINQMKESIKNLNPSTFMNQLKFWGYAVVGILFIILISVLWNSPFVAIIKSLF</sequence>
<organism evidence="3 4">
    <name type="scientific">candidate division WS6 bacterium GW2011_GWF1_35_23</name>
    <dbReference type="NCBI Taxonomy" id="1619097"/>
    <lineage>
        <taxon>Bacteria</taxon>
        <taxon>Candidatus Dojkabacteria</taxon>
    </lineage>
</organism>
<gene>
    <name evidence="3" type="ORF">UR73_C0001G0006</name>
</gene>
<comment type="caution">
    <text evidence="3">The sequence shown here is derived from an EMBL/GenBank/DDBJ whole genome shotgun (WGS) entry which is preliminary data.</text>
</comment>
<dbReference type="EMBL" id="LBQH01000001">
    <property type="protein sequence ID" value="KKP78366.1"/>
    <property type="molecule type" value="Genomic_DNA"/>
</dbReference>
<feature type="transmembrane region" description="Helical" evidence="2">
    <location>
        <begin position="163"/>
        <end position="189"/>
    </location>
</feature>
<dbReference type="SUPFAM" id="SSF58113">
    <property type="entry name" value="Apolipoprotein A-I"/>
    <property type="match status" value="1"/>
</dbReference>
<name>A0A0G0CQ81_9BACT</name>
<keyword evidence="1" id="KW-0175">Coiled coil</keyword>
<dbReference type="Gene3D" id="1.10.287.1490">
    <property type="match status" value="1"/>
</dbReference>
<proteinExistence type="predicted"/>
<dbReference type="AlphaFoldDB" id="A0A0G0CQ81"/>
<evidence type="ECO:0000313" key="3">
    <source>
        <dbReference type="EMBL" id="KKP78366.1"/>
    </source>
</evidence>
<evidence type="ECO:0000256" key="2">
    <source>
        <dbReference type="SAM" id="Phobius"/>
    </source>
</evidence>
<keyword evidence="2" id="KW-0472">Membrane</keyword>
<feature type="coiled-coil region" evidence="1">
    <location>
        <begin position="4"/>
        <end position="57"/>
    </location>
</feature>
<evidence type="ECO:0000313" key="4">
    <source>
        <dbReference type="Proteomes" id="UP000034816"/>
    </source>
</evidence>
<dbReference type="Proteomes" id="UP000034816">
    <property type="component" value="Unassembled WGS sequence"/>
</dbReference>
<accession>A0A0G0CQ81</accession>